<evidence type="ECO:0000313" key="2">
    <source>
        <dbReference type="Proteomes" id="UP001396334"/>
    </source>
</evidence>
<comment type="caution">
    <text evidence="1">The sequence shown here is derived from an EMBL/GenBank/DDBJ whole genome shotgun (WGS) entry which is preliminary data.</text>
</comment>
<protein>
    <submittedName>
        <fullName evidence="1">Uncharacterized protein</fullName>
    </submittedName>
</protein>
<gene>
    <name evidence="1" type="ORF">V6N11_031285</name>
</gene>
<accession>A0ABR2SXR0</accession>
<keyword evidence="2" id="KW-1185">Reference proteome</keyword>
<evidence type="ECO:0000313" key="1">
    <source>
        <dbReference type="EMBL" id="KAK9029840.1"/>
    </source>
</evidence>
<reference evidence="1 2" key="1">
    <citation type="journal article" date="2024" name="G3 (Bethesda)">
        <title>Genome assembly of Hibiscus sabdariffa L. provides insights into metabolisms of medicinal natural products.</title>
        <authorList>
            <person name="Kim T."/>
        </authorList>
    </citation>
    <scope>NUCLEOTIDE SEQUENCE [LARGE SCALE GENOMIC DNA]</scope>
    <source>
        <strain evidence="1">TK-2024</strain>
        <tissue evidence="1">Old leaves</tissue>
    </source>
</reference>
<name>A0ABR2SXR0_9ROSI</name>
<organism evidence="1 2">
    <name type="scientific">Hibiscus sabdariffa</name>
    <name type="common">roselle</name>
    <dbReference type="NCBI Taxonomy" id="183260"/>
    <lineage>
        <taxon>Eukaryota</taxon>
        <taxon>Viridiplantae</taxon>
        <taxon>Streptophyta</taxon>
        <taxon>Embryophyta</taxon>
        <taxon>Tracheophyta</taxon>
        <taxon>Spermatophyta</taxon>
        <taxon>Magnoliopsida</taxon>
        <taxon>eudicotyledons</taxon>
        <taxon>Gunneridae</taxon>
        <taxon>Pentapetalae</taxon>
        <taxon>rosids</taxon>
        <taxon>malvids</taxon>
        <taxon>Malvales</taxon>
        <taxon>Malvaceae</taxon>
        <taxon>Malvoideae</taxon>
        <taxon>Hibiscus</taxon>
    </lineage>
</organism>
<sequence length="203" mass="23025">MDLFLNPMKLMAVQSEWKHMWKRVHNRTDPQPEAVQSIIQNALDKANKSLCSPWMIATSCWRRATKAIALEVAMGVEQVEAIQKGPIKKVMHKDIQDDSRADFVTPQKLSLRIQPIWLPIHSVMKQTLGFSKDASDQFRPGFKVGKQTIGRSSQTFSSAEWANDTSKQIDTLATKENQHPKVLVRRNQLHVGMDLSYEDGGSL</sequence>
<dbReference type="EMBL" id="JBBPBN010000010">
    <property type="protein sequence ID" value="KAK9029840.1"/>
    <property type="molecule type" value="Genomic_DNA"/>
</dbReference>
<dbReference type="Proteomes" id="UP001396334">
    <property type="component" value="Unassembled WGS sequence"/>
</dbReference>
<proteinExistence type="predicted"/>